<proteinExistence type="predicted"/>
<name>A0AC60PH78_IXOPE</name>
<organism evidence="1 2">
    <name type="scientific">Ixodes persulcatus</name>
    <name type="common">Taiga tick</name>
    <dbReference type="NCBI Taxonomy" id="34615"/>
    <lineage>
        <taxon>Eukaryota</taxon>
        <taxon>Metazoa</taxon>
        <taxon>Ecdysozoa</taxon>
        <taxon>Arthropoda</taxon>
        <taxon>Chelicerata</taxon>
        <taxon>Arachnida</taxon>
        <taxon>Acari</taxon>
        <taxon>Parasitiformes</taxon>
        <taxon>Ixodida</taxon>
        <taxon>Ixodoidea</taxon>
        <taxon>Ixodidae</taxon>
        <taxon>Ixodinae</taxon>
        <taxon>Ixodes</taxon>
    </lineage>
</organism>
<accession>A0AC60PH78</accession>
<dbReference type="EMBL" id="JABSTQ010010579">
    <property type="protein sequence ID" value="KAG0419773.1"/>
    <property type="molecule type" value="Genomic_DNA"/>
</dbReference>
<sequence length="457" mass="49953">MEEAVRSVLPHHGNIGATQDNILANAELQAFNAAIANPQPPNTLTASSMVAGSTAANTAEGSTAVADIPVATTAAAGPLEASGARIHIPETRAAIVNELLASNEPVTTELIVRTVKASAESVQSTKWRRQKFCDAWLQDGRFKQWLAKVPTTPYHARCKVCDVVLKTGKSELEKHAKAKYHLKAMKAMDETRTVLGITAAADVEMSLERSMDKSVDSSFQIDEDDSPPQPVRTSTPARQPCCTQPPAAFATPNVAPRVQSYAPDFKGIAVWGDQLQETRLSDYHGKFLVLFFYPQDFGLACCTELLEHSDRAADLRSANAELLAISPDSYCTHLAWTNTPRKCGGLGRINFPLLSDFSNKIARDYNVHLEDTGLDLRASFIIDPRSMVRHVSVNDLGLYRSADETLRLLKVLEHFERQPLAIRASWQPESANQAAAAAEEQRVEAAGHMTLRKRASK</sequence>
<dbReference type="Proteomes" id="UP000805193">
    <property type="component" value="Unassembled WGS sequence"/>
</dbReference>
<keyword evidence="2" id="KW-1185">Reference proteome</keyword>
<evidence type="ECO:0000313" key="2">
    <source>
        <dbReference type="Proteomes" id="UP000805193"/>
    </source>
</evidence>
<comment type="caution">
    <text evidence="1">The sequence shown here is derived from an EMBL/GenBank/DDBJ whole genome shotgun (WGS) entry which is preliminary data.</text>
</comment>
<gene>
    <name evidence="1" type="ORF">HPB47_003895</name>
</gene>
<reference evidence="1 2" key="1">
    <citation type="journal article" date="2020" name="Cell">
        <title>Large-Scale Comparative Analyses of Tick Genomes Elucidate Their Genetic Diversity and Vector Capacities.</title>
        <authorList>
            <consortium name="Tick Genome and Microbiome Consortium (TIGMIC)"/>
            <person name="Jia N."/>
            <person name="Wang J."/>
            <person name="Shi W."/>
            <person name="Du L."/>
            <person name="Sun Y."/>
            <person name="Zhan W."/>
            <person name="Jiang J.F."/>
            <person name="Wang Q."/>
            <person name="Zhang B."/>
            <person name="Ji P."/>
            <person name="Bell-Sakyi L."/>
            <person name="Cui X.M."/>
            <person name="Yuan T.T."/>
            <person name="Jiang B.G."/>
            <person name="Yang W.F."/>
            <person name="Lam T.T."/>
            <person name="Chang Q.C."/>
            <person name="Ding S.J."/>
            <person name="Wang X.J."/>
            <person name="Zhu J.G."/>
            <person name="Ruan X.D."/>
            <person name="Zhao L."/>
            <person name="Wei J.T."/>
            <person name="Ye R.Z."/>
            <person name="Que T.C."/>
            <person name="Du C.H."/>
            <person name="Zhou Y.H."/>
            <person name="Cheng J.X."/>
            <person name="Dai P.F."/>
            <person name="Guo W.B."/>
            <person name="Han X.H."/>
            <person name="Huang E.J."/>
            <person name="Li L.F."/>
            <person name="Wei W."/>
            <person name="Gao Y.C."/>
            <person name="Liu J.Z."/>
            <person name="Shao H.Z."/>
            <person name="Wang X."/>
            <person name="Wang C.C."/>
            <person name="Yang T.C."/>
            <person name="Huo Q.B."/>
            <person name="Li W."/>
            <person name="Chen H.Y."/>
            <person name="Chen S.E."/>
            <person name="Zhou L.G."/>
            <person name="Ni X.B."/>
            <person name="Tian J.H."/>
            <person name="Sheng Y."/>
            <person name="Liu T."/>
            <person name="Pan Y.S."/>
            <person name="Xia L.Y."/>
            <person name="Li J."/>
            <person name="Zhao F."/>
            <person name="Cao W.C."/>
        </authorList>
    </citation>
    <scope>NUCLEOTIDE SEQUENCE [LARGE SCALE GENOMIC DNA]</scope>
    <source>
        <strain evidence="1">Iper-2018</strain>
    </source>
</reference>
<evidence type="ECO:0000313" key="1">
    <source>
        <dbReference type="EMBL" id="KAG0419773.1"/>
    </source>
</evidence>
<protein>
    <submittedName>
        <fullName evidence="1">Uncharacterized protein</fullName>
    </submittedName>
</protein>